<gene>
    <name evidence="8" type="ORF">PBRA_008462</name>
    <name evidence="9" type="ORF">PLBR_LOCUS6662</name>
</gene>
<feature type="transmembrane region" description="Helical" evidence="6">
    <location>
        <begin position="71"/>
        <end position="89"/>
    </location>
</feature>
<dbReference type="SUPFAM" id="SSF81324">
    <property type="entry name" value="Voltage-gated potassium channels"/>
    <property type="match status" value="2"/>
</dbReference>
<dbReference type="Proteomes" id="UP000290189">
    <property type="component" value="Unassembled WGS sequence"/>
</dbReference>
<comment type="subcellular location">
    <subcellularLocation>
        <location evidence="1">Membrane</location>
        <topology evidence="1">Multi-pass membrane protein</topology>
    </subcellularLocation>
</comment>
<dbReference type="PANTHER" id="PTHR46726">
    <property type="entry name" value="TWO PORE CHANNEL 3"/>
    <property type="match status" value="1"/>
</dbReference>
<dbReference type="GO" id="GO:0005216">
    <property type="term" value="F:monoatomic ion channel activity"/>
    <property type="evidence" value="ECO:0007669"/>
    <property type="project" value="InterPro"/>
</dbReference>
<evidence type="ECO:0000256" key="3">
    <source>
        <dbReference type="ARBA" id="ARBA00022837"/>
    </source>
</evidence>
<evidence type="ECO:0000256" key="6">
    <source>
        <dbReference type="SAM" id="Phobius"/>
    </source>
</evidence>
<feature type="transmembrane region" description="Helical" evidence="6">
    <location>
        <begin position="237"/>
        <end position="259"/>
    </location>
</feature>
<dbReference type="Gene3D" id="1.10.287.70">
    <property type="match status" value="2"/>
</dbReference>
<dbReference type="Proteomes" id="UP000039324">
    <property type="component" value="Unassembled WGS sequence"/>
</dbReference>
<feature type="transmembrane region" description="Helical" evidence="6">
    <location>
        <begin position="442"/>
        <end position="463"/>
    </location>
</feature>
<keyword evidence="5 6" id="KW-0472">Membrane</keyword>
<evidence type="ECO:0000256" key="5">
    <source>
        <dbReference type="ARBA" id="ARBA00023136"/>
    </source>
</evidence>
<keyword evidence="9" id="KW-0496">Mitochondrion</keyword>
<dbReference type="OrthoDB" id="431720at2759"/>
<feature type="transmembrane region" description="Helical" evidence="6">
    <location>
        <begin position="109"/>
        <end position="129"/>
    </location>
</feature>
<dbReference type="InterPro" id="IPR018247">
    <property type="entry name" value="EF_Hand_1_Ca_BS"/>
</dbReference>
<dbReference type="STRING" id="37360.A0A0G4J0S5"/>
<feature type="transmembrane region" description="Helical" evidence="6">
    <location>
        <begin position="469"/>
        <end position="490"/>
    </location>
</feature>
<dbReference type="PROSITE" id="PS50222">
    <property type="entry name" value="EF_HAND_2"/>
    <property type="match status" value="1"/>
</dbReference>
<evidence type="ECO:0000313" key="9">
    <source>
        <dbReference type="EMBL" id="SPQ99447.1"/>
    </source>
</evidence>
<dbReference type="InterPro" id="IPR002048">
    <property type="entry name" value="EF_hand_dom"/>
</dbReference>
<evidence type="ECO:0000313" key="10">
    <source>
        <dbReference type="Proteomes" id="UP000039324"/>
    </source>
</evidence>
<feature type="transmembrane region" description="Helical" evidence="6">
    <location>
        <begin position="141"/>
        <end position="163"/>
    </location>
</feature>
<dbReference type="AlphaFoldDB" id="A0A0G4J0S5"/>
<reference evidence="9 11" key="2">
    <citation type="submission" date="2018-03" db="EMBL/GenBank/DDBJ databases">
        <authorList>
            <person name="Fogelqvist J."/>
        </authorList>
    </citation>
    <scope>NUCLEOTIDE SEQUENCE [LARGE SCALE GENOMIC DNA]</scope>
</reference>
<dbReference type="GO" id="GO:0005509">
    <property type="term" value="F:calcium ion binding"/>
    <property type="evidence" value="ECO:0007669"/>
    <property type="project" value="InterPro"/>
</dbReference>
<dbReference type="OMA" id="FTESIEM"/>
<protein>
    <recommendedName>
        <fullName evidence="7">EF-hand domain-containing protein</fullName>
    </recommendedName>
</protein>
<feature type="transmembrane region" description="Helical" evidence="6">
    <location>
        <begin position="279"/>
        <end position="300"/>
    </location>
</feature>
<evidence type="ECO:0000256" key="4">
    <source>
        <dbReference type="ARBA" id="ARBA00022989"/>
    </source>
</evidence>
<dbReference type="Pfam" id="PF00520">
    <property type="entry name" value="Ion_trans"/>
    <property type="match status" value="2"/>
</dbReference>
<dbReference type="EMBL" id="CDSF01000110">
    <property type="protein sequence ID" value="CEP01150.1"/>
    <property type="molecule type" value="Genomic_DNA"/>
</dbReference>
<dbReference type="PROSITE" id="PS00018">
    <property type="entry name" value="EF_HAND_1"/>
    <property type="match status" value="1"/>
</dbReference>
<dbReference type="GO" id="GO:0016020">
    <property type="term" value="C:membrane"/>
    <property type="evidence" value="ECO:0007669"/>
    <property type="project" value="UniProtKB-SubCell"/>
</dbReference>
<accession>A0A0G4J0S5</accession>
<dbReference type="InterPro" id="IPR011992">
    <property type="entry name" value="EF-hand-dom_pair"/>
</dbReference>
<reference evidence="8 10" key="1">
    <citation type="submission" date="2015-02" db="EMBL/GenBank/DDBJ databases">
        <authorList>
            <person name="Chooi Y.-H."/>
        </authorList>
    </citation>
    <scope>NUCLEOTIDE SEQUENCE [LARGE SCALE GENOMIC DNA]</scope>
    <source>
        <strain evidence="8">E3</strain>
    </source>
</reference>
<feature type="transmembrane region" description="Helical" evidence="6">
    <location>
        <begin position="192"/>
        <end position="225"/>
    </location>
</feature>
<sequence>MVLAGARRRSLPRLDSSLADALLPDRHPGASPRSARHQQVAVAVDFVHDACHGHNPRPIRRLARSSWTRRVHLDNANLVLALANASVIVLEPVCTGHAPTGPSTSLTAIIEALCLALLAIDLSIVCACLGPKRFLEKRWHLVQVVCLGVMMGDLLHATVPYMMNGDSGPRLRLSRPLRPVLVISACRPLRQFVAVALLTLVSMAHLLGLLVVIIVIYAMAGVALFADTPQYRDPAQIPYSAVQNFATFASASTALSVLVTTENFPDIYLPALHAHPVLATLYFLSFFVLGPWVIMSLVMADTYRCYRMHQARKVSRVRSKEHRSLFCAFHVLADEYRAGSSDPAAEQPAPAPTISLPVFVEFCHHAWPALSCKHGMNAHVLFALLDTNQDGRIELREFLQLVQLSNSAVRRVQNPVDSLHPGTAAMILQRGWTRARCTVGHAYYEAAVLGVYLVNAIVMVGAYDNPTVAAIIVPGCLAMMVVDVAMRIAAHGLLGALHGRPLAIGLVVASVPAELVLQGRALLLARALRLVPIVTALLGRVRANAREMAVIVTHMMSILGACFYVFAVIGMEMFSRDALRHEHRVVPDRDERFDSFAGACLAMFQMASSNNWQDNLYPAAMDTSLAYAAPFFIVVYIAINMIVINVFVANVIAAYTLSQDDLHQRVVIDDGRTYDVVVHRPWDRRIIEDDMPIFNDAEVDALHEYVRQLNETIREAPIAALRQ</sequence>
<feature type="transmembrane region" description="Helical" evidence="6">
    <location>
        <begin position="548"/>
        <end position="571"/>
    </location>
</feature>
<organism evidence="8 10">
    <name type="scientific">Plasmodiophora brassicae</name>
    <name type="common">Clubroot disease agent</name>
    <dbReference type="NCBI Taxonomy" id="37360"/>
    <lineage>
        <taxon>Eukaryota</taxon>
        <taxon>Sar</taxon>
        <taxon>Rhizaria</taxon>
        <taxon>Endomyxa</taxon>
        <taxon>Phytomyxea</taxon>
        <taxon>Plasmodiophorida</taxon>
        <taxon>Plasmodiophoridae</taxon>
        <taxon>Plasmodiophora</taxon>
    </lineage>
</organism>
<geneLocation type="mitochondrion" evidence="9"/>
<dbReference type="EMBL" id="OVEO01000012">
    <property type="protein sequence ID" value="SPQ99447.1"/>
    <property type="molecule type" value="Genomic_DNA"/>
</dbReference>
<dbReference type="InterPro" id="IPR005821">
    <property type="entry name" value="Ion_trans_dom"/>
</dbReference>
<keyword evidence="4 6" id="KW-1133">Transmembrane helix</keyword>
<evidence type="ECO:0000313" key="11">
    <source>
        <dbReference type="Proteomes" id="UP000290189"/>
    </source>
</evidence>
<proteinExistence type="predicted"/>
<dbReference type="SUPFAM" id="SSF47473">
    <property type="entry name" value="EF-hand"/>
    <property type="match status" value="1"/>
</dbReference>
<evidence type="ECO:0000313" key="8">
    <source>
        <dbReference type="EMBL" id="CEP01150.1"/>
    </source>
</evidence>
<keyword evidence="10" id="KW-1185">Reference proteome</keyword>
<name>A0A0G4J0S5_PLABS</name>
<dbReference type="PANTHER" id="PTHR46726:SF1">
    <property type="entry name" value="TWO-PORE CALCIUM CHANNEL 3"/>
    <property type="match status" value="1"/>
</dbReference>
<evidence type="ECO:0000256" key="1">
    <source>
        <dbReference type="ARBA" id="ARBA00004141"/>
    </source>
</evidence>
<evidence type="ECO:0000256" key="2">
    <source>
        <dbReference type="ARBA" id="ARBA00022692"/>
    </source>
</evidence>
<feature type="transmembrane region" description="Helical" evidence="6">
    <location>
        <begin position="628"/>
        <end position="655"/>
    </location>
</feature>
<keyword evidence="3" id="KW-0106">Calcium</keyword>
<evidence type="ECO:0000259" key="7">
    <source>
        <dbReference type="PROSITE" id="PS50222"/>
    </source>
</evidence>
<feature type="domain" description="EF-hand" evidence="7">
    <location>
        <begin position="381"/>
        <end position="408"/>
    </location>
</feature>
<keyword evidence="2 6" id="KW-0812">Transmembrane</keyword>